<gene>
    <name evidence="8" type="ORF">GCM10009838_84150</name>
</gene>
<evidence type="ECO:0000256" key="4">
    <source>
        <dbReference type="ARBA" id="ARBA00022989"/>
    </source>
</evidence>
<name>A0ABN2TCH8_9ACTN</name>
<feature type="transmembrane region" description="Helical" evidence="6">
    <location>
        <begin position="6"/>
        <end position="23"/>
    </location>
</feature>
<evidence type="ECO:0000256" key="3">
    <source>
        <dbReference type="ARBA" id="ARBA00022692"/>
    </source>
</evidence>
<feature type="transmembrane region" description="Helical" evidence="6">
    <location>
        <begin position="129"/>
        <end position="147"/>
    </location>
</feature>
<sequence>MTYQALAGALVGLGLFLFIRALIPNKPDPMQAVARIDALRQQTTFTPHTPAEKPTGLAKIRQDLGTSVNEFYLRQGWQIRSIRADLAILDRSVEQFLATKLLLAALGIIFGPFVFAAFYIVGLHLTPTVPVWLALLFGAVFFLLPDLEVKNQAADKRRDFRRVLGAYLDLVAMNLAGGRGLPEALMSASEVSDGWALRRIRDALTDARVTGVSQWNALSHLGDELDIDELKDLGAALALVAEDGAKVRESLAARAETMRHRELSEIEGAAGARSQSMLVAQMLLCAGFMVFLLYPAMARVMGSI</sequence>
<dbReference type="PANTHER" id="PTHR35007:SF1">
    <property type="entry name" value="PILUS ASSEMBLY PROTEIN"/>
    <property type="match status" value="1"/>
</dbReference>
<evidence type="ECO:0000256" key="2">
    <source>
        <dbReference type="ARBA" id="ARBA00022475"/>
    </source>
</evidence>
<comment type="caution">
    <text evidence="8">The sequence shown here is derived from an EMBL/GenBank/DDBJ whole genome shotgun (WGS) entry which is preliminary data.</text>
</comment>
<feature type="domain" description="Type II secretion system protein GspF" evidence="7">
    <location>
        <begin position="168"/>
        <end position="295"/>
    </location>
</feature>
<keyword evidence="2" id="KW-1003">Cell membrane</keyword>
<organism evidence="8 9">
    <name type="scientific">Catenulispora subtropica</name>
    <dbReference type="NCBI Taxonomy" id="450798"/>
    <lineage>
        <taxon>Bacteria</taxon>
        <taxon>Bacillati</taxon>
        <taxon>Actinomycetota</taxon>
        <taxon>Actinomycetes</taxon>
        <taxon>Catenulisporales</taxon>
        <taxon>Catenulisporaceae</taxon>
        <taxon>Catenulispora</taxon>
    </lineage>
</organism>
<proteinExistence type="predicted"/>
<dbReference type="RefSeq" id="WP_344662836.1">
    <property type="nucleotide sequence ID" value="NZ_BAAAQM010000084.1"/>
</dbReference>
<evidence type="ECO:0000313" key="9">
    <source>
        <dbReference type="Proteomes" id="UP001499854"/>
    </source>
</evidence>
<evidence type="ECO:0000259" key="7">
    <source>
        <dbReference type="Pfam" id="PF00482"/>
    </source>
</evidence>
<dbReference type="EMBL" id="BAAAQM010000084">
    <property type="protein sequence ID" value="GAA2005094.1"/>
    <property type="molecule type" value="Genomic_DNA"/>
</dbReference>
<feature type="transmembrane region" description="Helical" evidence="6">
    <location>
        <begin position="278"/>
        <end position="297"/>
    </location>
</feature>
<keyword evidence="5 6" id="KW-0472">Membrane</keyword>
<dbReference type="Proteomes" id="UP001499854">
    <property type="component" value="Unassembled WGS sequence"/>
</dbReference>
<accession>A0ABN2TCH8</accession>
<dbReference type="Pfam" id="PF00482">
    <property type="entry name" value="T2SSF"/>
    <property type="match status" value="1"/>
</dbReference>
<feature type="transmembrane region" description="Helical" evidence="6">
    <location>
        <begin position="101"/>
        <end position="123"/>
    </location>
</feature>
<comment type="subcellular location">
    <subcellularLocation>
        <location evidence="1">Cell membrane</location>
        <topology evidence="1">Multi-pass membrane protein</topology>
    </subcellularLocation>
</comment>
<evidence type="ECO:0000256" key="5">
    <source>
        <dbReference type="ARBA" id="ARBA00023136"/>
    </source>
</evidence>
<evidence type="ECO:0000256" key="1">
    <source>
        <dbReference type="ARBA" id="ARBA00004651"/>
    </source>
</evidence>
<protein>
    <submittedName>
        <fullName evidence="8">Type II secretion system F family protein</fullName>
    </submittedName>
</protein>
<keyword evidence="4 6" id="KW-1133">Transmembrane helix</keyword>
<evidence type="ECO:0000256" key="6">
    <source>
        <dbReference type="SAM" id="Phobius"/>
    </source>
</evidence>
<evidence type="ECO:0000313" key="8">
    <source>
        <dbReference type="EMBL" id="GAA2005094.1"/>
    </source>
</evidence>
<dbReference type="InterPro" id="IPR018076">
    <property type="entry name" value="T2SS_GspF_dom"/>
</dbReference>
<dbReference type="PANTHER" id="PTHR35007">
    <property type="entry name" value="INTEGRAL MEMBRANE PROTEIN-RELATED"/>
    <property type="match status" value="1"/>
</dbReference>
<reference evidence="8 9" key="1">
    <citation type="journal article" date="2019" name="Int. J. Syst. Evol. Microbiol.">
        <title>The Global Catalogue of Microorganisms (GCM) 10K type strain sequencing project: providing services to taxonomists for standard genome sequencing and annotation.</title>
        <authorList>
            <consortium name="The Broad Institute Genomics Platform"/>
            <consortium name="The Broad Institute Genome Sequencing Center for Infectious Disease"/>
            <person name="Wu L."/>
            <person name="Ma J."/>
        </authorList>
    </citation>
    <scope>NUCLEOTIDE SEQUENCE [LARGE SCALE GENOMIC DNA]</scope>
    <source>
        <strain evidence="8 9">JCM 16013</strain>
    </source>
</reference>
<keyword evidence="9" id="KW-1185">Reference proteome</keyword>
<keyword evidence="3 6" id="KW-0812">Transmembrane</keyword>